<protein>
    <submittedName>
        <fullName evidence="1">Uncharacterized protein</fullName>
    </submittedName>
</protein>
<gene>
    <name evidence="1" type="ORF">HZT40_18455</name>
</gene>
<dbReference type="Proteomes" id="UP000510621">
    <property type="component" value="Chromosome"/>
</dbReference>
<keyword evidence="2" id="KW-1185">Reference proteome</keyword>
<reference evidence="1" key="1">
    <citation type="submission" date="2020-06" db="EMBL/GenBank/DDBJ databases">
        <title>Analysis procedures for assessing recovery of high quality, complete, closed genomes from Nanopore long read metagenome sequencing.</title>
        <authorList>
            <person name="Bessarab I."/>
            <person name="Arumugam K."/>
            <person name="Haryono M."/>
            <person name="Liu X."/>
            <person name="Roy S."/>
            <person name="Zuniga-Montanez R.E."/>
            <person name="Qiu G."/>
            <person name="Drautz-Moses D.I."/>
            <person name="Law Y.Y."/>
            <person name="Wuertz S."/>
            <person name="Lauro F.M."/>
            <person name="Huson D.H."/>
            <person name="Williams R.B."/>
        </authorList>
    </citation>
    <scope>NUCLEOTIDE SEQUENCE [LARGE SCALE GENOMIC DNA]</scope>
    <source>
        <strain evidence="1">SSD2</strain>
    </source>
</reference>
<organism evidence="1 2">
    <name type="scientific">Candidatus Thiothrix singaporensis</name>
    <dbReference type="NCBI Taxonomy" id="2799669"/>
    <lineage>
        <taxon>Bacteria</taxon>
        <taxon>Pseudomonadati</taxon>
        <taxon>Pseudomonadota</taxon>
        <taxon>Gammaproteobacteria</taxon>
        <taxon>Thiotrichales</taxon>
        <taxon>Thiotrichaceae</taxon>
        <taxon>Thiothrix</taxon>
    </lineage>
</organism>
<dbReference type="KEGG" id="this:HZT40_18455"/>
<name>A0A7L6AW24_9GAMM</name>
<accession>A0A7L6AW24</accession>
<evidence type="ECO:0000313" key="2">
    <source>
        <dbReference type="Proteomes" id="UP000510621"/>
    </source>
</evidence>
<dbReference type="AlphaFoldDB" id="A0A7L6AW24"/>
<dbReference type="EMBL" id="CP059265">
    <property type="protein sequence ID" value="QLQ33245.1"/>
    <property type="molecule type" value="Genomic_DNA"/>
</dbReference>
<proteinExistence type="predicted"/>
<sequence>MSRAGTKSSQGDDYQIAVAIHWIIRLLSDDTIDYIQAESNGIREFSERVTVDDVVIVYKNNHRRYIQAKKNQSQNRVWSLADLGDELIKSKEQLCSDNTGLVDFYSATPFGAFKSLADACREYPDFMAFQREAGQQSNATLIDLAERWNEPPDYSYQLVQRISFGSHLNYDEWKRQNLQELGRLVTKPDTALVILERFTTAHQSKQSGTNFEITKKQILVELRKHGIVAAPNYADQEILDKFTEISRIGRDWNRTVSGQQISRPELTSIIQNIEQRKILFS</sequence>
<evidence type="ECO:0000313" key="1">
    <source>
        <dbReference type="EMBL" id="QLQ33245.1"/>
    </source>
</evidence>